<evidence type="ECO:0000313" key="2">
    <source>
        <dbReference type="Proteomes" id="UP000002215"/>
    </source>
</evidence>
<reference evidence="2" key="1">
    <citation type="submission" date="2009-08" db="EMBL/GenBank/DDBJ databases">
        <title>The complete genome of Chitinophaga pinensis DSM 2588.</title>
        <authorList>
            <consortium name="US DOE Joint Genome Institute (JGI-PGF)"/>
            <person name="Lucas S."/>
            <person name="Copeland A."/>
            <person name="Lapidus A."/>
            <person name="Glavina del Rio T."/>
            <person name="Dalin E."/>
            <person name="Tice H."/>
            <person name="Bruce D."/>
            <person name="Goodwin L."/>
            <person name="Pitluck S."/>
            <person name="Kyrpides N."/>
            <person name="Mavromatis K."/>
            <person name="Ivanova N."/>
            <person name="Mikhailova N."/>
            <person name="Sims D."/>
            <person name="Meinche L."/>
            <person name="Brettin T."/>
            <person name="Detter J.C."/>
            <person name="Han C."/>
            <person name="Larimer F."/>
            <person name="Land M."/>
            <person name="Hauser L."/>
            <person name="Markowitz V."/>
            <person name="Cheng J.-F."/>
            <person name="Hugenholtz P."/>
            <person name="Woyke T."/>
            <person name="Wu D."/>
            <person name="Spring S."/>
            <person name="Klenk H.-P."/>
            <person name="Eisen J.A."/>
        </authorList>
    </citation>
    <scope>NUCLEOTIDE SEQUENCE [LARGE SCALE GENOMIC DNA]</scope>
    <source>
        <strain evidence="2">ATCC 43595 / DSM 2588 / LMG 13176 / NBRC 15968 / NCIMB 11800 / UQM 2034</strain>
    </source>
</reference>
<proteinExistence type="predicted"/>
<name>A0A979GWP3_CHIPD</name>
<dbReference type="AlphaFoldDB" id="A0A979GWP3"/>
<dbReference type="KEGG" id="cpi:Cpin_4650"/>
<accession>A0A979GWP3</accession>
<gene>
    <name evidence="1" type="ordered locus">Cpin_4650</name>
</gene>
<protein>
    <submittedName>
        <fullName evidence="1">Uncharacterized protein</fullName>
    </submittedName>
</protein>
<dbReference type="EMBL" id="CP001699">
    <property type="protein sequence ID" value="ACU62089.1"/>
    <property type="molecule type" value="Genomic_DNA"/>
</dbReference>
<evidence type="ECO:0000313" key="1">
    <source>
        <dbReference type="EMBL" id="ACU62089.1"/>
    </source>
</evidence>
<reference evidence="1 2" key="2">
    <citation type="journal article" date="2010" name="Stand. Genomic Sci.">
        <title>Complete genome sequence of Chitinophaga pinensis type strain (UQM 2034).</title>
        <authorList>
            <person name="Glavina Del Rio T."/>
            <person name="Abt B."/>
            <person name="Spring S."/>
            <person name="Lapidus A."/>
            <person name="Nolan M."/>
            <person name="Tice H."/>
            <person name="Copeland A."/>
            <person name="Cheng J.F."/>
            <person name="Chen F."/>
            <person name="Bruce D."/>
            <person name="Goodwin L."/>
            <person name="Pitluck S."/>
            <person name="Ivanova N."/>
            <person name="Mavromatis K."/>
            <person name="Mikhailova N."/>
            <person name="Pati A."/>
            <person name="Chen A."/>
            <person name="Palaniappan K."/>
            <person name="Land M."/>
            <person name="Hauser L."/>
            <person name="Chang Y.J."/>
            <person name="Jeffries C.D."/>
            <person name="Chain P."/>
            <person name="Saunders E."/>
            <person name="Detter J.C."/>
            <person name="Brettin T."/>
            <person name="Rohde M."/>
            <person name="Goker M."/>
            <person name="Bristow J."/>
            <person name="Eisen J.A."/>
            <person name="Markowitz V."/>
            <person name="Hugenholtz P."/>
            <person name="Kyrpides N.C."/>
            <person name="Klenk H.P."/>
            <person name="Lucas S."/>
        </authorList>
    </citation>
    <scope>NUCLEOTIDE SEQUENCE [LARGE SCALE GENOMIC DNA]</scope>
    <source>
        <strain evidence="2">ATCC 43595 / DSM 2588 / LMG 13176 / NBRC 15968 / NCIMB 11800 / UQM 2034</strain>
    </source>
</reference>
<dbReference type="Proteomes" id="UP000002215">
    <property type="component" value="Chromosome"/>
</dbReference>
<sequence>MNHPLPSSEVITMPLCKIPYLRRPNMPISVMDRIIPHNFTASIEVNGHATEFEFTAMNIKILQLFQVHVKLPEQKRIRFHMQRNADGQFKITDRHRLPQEINMPEEQLANAIQAEHPGL</sequence>
<organism evidence="1 2">
    <name type="scientific">Chitinophaga pinensis (strain ATCC 43595 / DSM 2588 / LMG 13176 / NBRC 15968 / NCIMB 11800 / UQM 2034)</name>
    <dbReference type="NCBI Taxonomy" id="485918"/>
    <lineage>
        <taxon>Bacteria</taxon>
        <taxon>Pseudomonadati</taxon>
        <taxon>Bacteroidota</taxon>
        <taxon>Chitinophagia</taxon>
        <taxon>Chitinophagales</taxon>
        <taxon>Chitinophagaceae</taxon>
        <taxon>Chitinophaga</taxon>
    </lineage>
</organism>